<feature type="domain" description="MacB-like periplasmic core" evidence="9">
    <location>
        <begin position="18"/>
        <end position="200"/>
    </location>
</feature>
<dbReference type="EMBL" id="JALJYF010000001">
    <property type="protein sequence ID" value="MCP1727441.1"/>
    <property type="molecule type" value="Genomic_DNA"/>
</dbReference>
<protein>
    <submittedName>
        <fullName evidence="10">ABC transport system permease protein</fullName>
    </submittedName>
</protein>
<name>A0ABT1G873_9GAMM</name>
<evidence type="ECO:0000313" key="10">
    <source>
        <dbReference type="EMBL" id="MCP1727441.1"/>
    </source>
</evidence>
<evidence type="ECO:0000256" key="6">
    <source>
        <dbReference type="SAM" id="MobiDB-lite"/>
    </source>
</evidence>
<feature type="transmembrane region" description="Helical" evidence="7">
    <location>
        <begin position="289"/>
        <end position="310"/>
    </location>
</feature>
<evidence type="ECO:0000256" key="3">
    <source>
        <dbReference type="ARBA" id="ARBA00022692"/>
    </source>
</evidence>
<dbReference type="PANTHER" id="PTHR43738">
    <property type="entry name" value="ABC TRANSPORTER, MEMBRANE PROTEIN"/>
    <property type="match status" value="1"/>
</dbReference>
<reference evidence="10 11" key="1">
    <citation type="submission" date="2022-03" db="EMBL/GenBank/DDBJ databases">
        <title>Genomic Encyclopedia of Type Strains, Phase III (KMG-III): the genomes of soil and plant-associated and newly described type strains.</title>
        <authorList>
            <person name="Whitman W."/>
        </authorList>
    </citation>
    <scope>NUCLEOTIDE SEQUENCE [LARGE SCALE GENOMIC DNA]</scope>
    <source>
        <strain evidence="10 11">BSker1</strain>
    </source>
</reference>
<feature type="transmembrane region" description="Helical" evidence="7">
    <location>
        <begin position="384"/>
        <end position="404"/>
    </location>
</feature>
<keyword evidence="11" id="KW-1185">Reference proteome</keyword>
<evidence type="ECO:0000256" key="5">
    <source>
        <dbReference type="ARBA" id="ARBA00023136"/>
    </source>
</evidence>
<feature type="domain" description="ABC3 transporter permease C-terminal" evidence="8">
    <location>
        <begin position="289"/>
        <end position="405"/>
    </location>
</feature>
<evidence type="ECO:0000256" key="1">
    <source>
        <dbReference type="ARBA" id="ARBA00004651"/>
    </source>
</evidence>
<dbReference type="InterPro" id="IPR051125">
    <property type="entry name" value="ABC-4/HrtB_transporter"/>
</dbReference>
<feature type="region of interest" description="Disordered" evidence="6">
    <location>
        <begin position="206"/>
        <end position="233"/>
    </location>
</feature>
<comment type="subcellular location">
    <subcellularLocation>
        <location evidence="1">Cell membrane</location>
        <topology evidence="1">Multi-pass membrane protein</topology>
    </subcellularLocation>
</comment>
<evidence type="ECO:0000256" key="4">
    <source>
        <dbReference type="ARBA" id="ARBA00022989"/>
    </source>
</evidence>
<keyword evidence="3 7" id="KW-0812">Transmembrane</keyword>
<keyword evidence="4 7" id="KW-1133">Transmembrane helix</keyword>
<evidence type="ECO:0000256" key="7">
    <source>
        <dbReference type="SAM" id="Phobius"/>
    </source>
</evidence>
<evidence type="ECO:0000259" key="8">
    <source>
        <dbReference type="Pfam" id="PF02687"/>
    </source>
</evidence>
<dbReference type="PANTHER" id="PTHR43738:SF2">
    <property type="entry name" value="ABC TRANSPORTER PERMEASE"/>
    <property type="match status" value="1"/>
</dbReference>
<dbReference type="Proteomes" id="UP001523550">
    <property type="component" value="Unassembled WGS sequence"/>
</dbReference>
<evidence type="ECO:0000259" key="9">
    <source>
        <dbReference type="Pfam" id="PF12704"/>
    </source>
</evidence>
<dbReference type="Pfam" id="PF02687">
    <property type="entry name" value="FtsX"/>
    <property type="match status" value="1"/>
</dbReference>
<organism evidence="10 11">
    <name type="scientific">Natronospira proteinivora</name>
    <dbReference type="NCBI Taxonomy" id="1807133"/>
    <lineage>
        <taxon>Bacteria</taxon>
        <taxon>Pseudomonadati</taxon>
        <taxon>Pseudomonadota</taxon>
        <taxon>Gammaproteobacteria</taxon>
        <taxon>Natronospirales</taxon>
        <taxon>Natronospiraceae</taxon>
        <taxon>Natronospira</taxon>
    </lineage>
</organism>
<comment type="caution">
    <text evidence="10">The sequence shown here is derived from an EMBL/GenBank/DDBJ whole genome shotgun (WGS) entry which is preliminary data.</text>
</comment>
<proteinExistence type="predicted"/>
<feature type="transmembrane region" description="Helical" evidence="7">
    <location>
        <begin position="20"/>
        <end position="38"/>
    </location>
</feature>
<sequence>MNSFYLAARQLGRRPFQTLINTLVMGLGIAMVVLLLLGQSQLRERMSRDAAGIDLVVGPAGSPMQLILSSVYHVDVPIGNIPWQARDTIHRERAVAETIPLALGDNYRGFRIVGTEPAYADLYDAELREGRFWDDTLEAVLGAEVARQSGLSVGDRFEGQHGLGEGGPTHGDHPYRVVGILEFSGSVLDRLVLTPVESVWAVHNHDHDHEDNHDHAHEDDAGNEQQHADRTHEEKGDLTALLVRFASPMAATRLPTMIEDETPWQAARPAHQSARLFSMMGPAVDGLKLFAGLLVLASLLGVFALLYQNLRDRRYDLAVMRAMGGGPSLIFRLTLLEGLIMVLLGLAMGLLLGHLATGLLGQLTTEGRALMLTGWHWAEGETRLLLAVLGAGLVVALIPAWLAARTHVANTLRRGY</sequence>
<evidence type="ECO:0000313" key="11">
    <source>
        <dbReference type="Proteomes" id="UP001523550"/>
    </source>
</evidence>
<dbReference type="Pfam" id="PF12704">
    <property type="entry name" value="MacB_PCD"/>
    <property type="match status" value="1"/>
</dbReference>
<evidence type="ECO:0000256" key="2">
    <source>
        <dbReference type="ARBA" id="ARBA00022475"/>
    </source>
</evidence>
<dbReference type="InterPro" id="IPR025857">
    <property type="entry name" value="MacB_PCD"/>
</dbReference>
<feature type="transmembrane region" description="Helical" evidence="7">
    <location>
        <begin position="330"/>
        <end position="352"/>
    </location>
</feature>
<dbReference type="RefSeq" id="WP_253447386.1">
    <property type="nucleotide sequence ID" value="NZ_JALJYF010000001.1"/>
</dbReference>
<keyword evidence="5 7" id="KW-0472">Membrane</keyword>
<gene>
    <name evidence="10" type="ORF">J2T60_001406</name>
</gene>
<accession>A0ABT1G873</accession>
<dbReference type="InterPro" id="IPR003838">
    <property type="entry name" value="ABC3_permease_C"/>
</dbReference>
<keyword evidence="2" id="KW-1003">Cell membrane</keyword>